<dbReference type="EMBL" id="JANHOG010001354">
    <property type="protein sequence ID" value="KAJ3538456.1"/>
    <property type="molecule type" value="Genomic_DNA"/>
</dbReference>
<sequence>MAPSFSLSWPPRKPCNATELMDLSVFLGDKARRWQELEARRNDKDEEWEFTRNLEMEAEIQRDLKMERQAMLKATARGDYRRQDAHRSKLNCEPVGMDMVRRTGAGGAKAVEKRAMMDGRGDRSSGGMGQWGRYSGGRPTTLLPSSTSTLSSPSSPDTTSERAPCSRCMDRGLLCIYTNGARSKACRECSLKKVKCGDGPGQRPRTERRTGHDNNNNSNTCPSPSKRVRPADDAFPSPSKRVRFQENVSHGKNQSQAMAVMSTKVTRLQQELGKVTQTVQNLQDKHELIGTILLA</sequence>
<name>A0ACC1SF36_9APHY</name>
<evidence type="ECO:0000313" key="1">
    <source>
        <dbReference type="EMBL" id="KAJ3538456.1"/>
    </source>
</evidence>
<evidence type="ECO:0000313" key="2">
    <source>
        <dbReference type="Proteomes" id="UP001148662"/>
    </source>
</evidence>
<comment type="caution">
    <text evidence="1">The sequence shown here is derived from an EMBL/GenBank/DDBJ whole genome shotgun (WGS) entry which is preliminary data.</text>
</comment>
<proteinExistence type="predicted"/>
<protein>
    <submittedName>
        <fullName evidence="1">Uncharacterized protein</fullName>
    </submittedName>
</protein>
<organism evidence="1 2">
    <name type="scientific">Phlebia brevispora</name>
    <dbReference type="NCBI Taxonomy" id="194682"/>
    <lineage>
        <taxon>Eukaryota</taxon>
        <taxon>Fungi</taxon>
        <taxon>Dikarya</taxon>
        <taxon>Basidiomycota</taxon>
        <taxon>Agaricomycotina</taxon>
        <taxon>Agaricomycetes</taxon>
        <taxon>Polyporales</taxon>
        <taxon>Meruliaceae</taxon>
        <taxon>Phlebia</taxon>
    </lineage>
</organism>
<dbReference type="Proteomes" id="UP001148662">
    <property type="component" value="Unassembled WGS sequence"/>
</dbReference>
<gene>
    <name evidence="1" type="ORF">NM688_g6518</name>
</gene>
<reference evidence="1" key="1">
    <citation type="submission" date="2022-07" db="EMBL/GenBank/DDBJ databases">
        <title>Genome Sequence of Phlebia brevispora.</title>
        <authorList>
            <person name="Buettner E."/>
        </authorList>
    </citation>
    <scope>NUCLEOTIDE SEQUENCE</scope>
    <source>
        <strain evidence="1">MPL23</strain>
    </source>
</reference>
<keyword evidence="2" id="KW-1185">Reference proteome</keyword>
<accession>A0ACC1SF36</accession>